<reference evidence="3 4" key="2">
    <citation type="submission" date="2018-11" db="EMBL/GenBank/DDBJ databases">
        <authorList>
            <consortium name="Pathogen Informatics"/>
        </authorList>
    </citation>
    <scope>NUCLEOTIDE SEQUENCE [LARGE SCALE GENOMIC DNA]</scope>
    <source>
        <strain evidence="3 4">Costa Rica</strain>
    </source>
</reference>
<keyword evidence="1" id="KW-0472">Membrane</keyword>
<dbReference type="Pfam" id="PF02886">
    <property type="entry name" value="LBP_BPI_CETP_C"/>
    <property type="match status" value="1"/>
</dbReference>
<dbReference type="GO" id="GO:0005615">
    <property type="term" value="C:extracellular space"/>
    <property type="evidence" value="ECO:0007669"/>
    <property type="project" value="TreeGrafter"/>
</dbReference>
<dbReference type="Proteomes" id="UP000267027">
    <property type="component" value="Unassembled WGS sequence"/>
</dbReference>
<gene>
    <name evidence="3" type="ORF">ACOC_LOCUS1621</name>
</gene>
<dbReference type="InterPro" id="IPR017943">
    <property type="entry name" value="Bactericidal_perm-incr_a/b_dom"/>
</dbReference>
<keyword evidence="1" id="KW-1133">Transmembrane helix</keyword>
<proteinExistence type="predicted"/>
<accession>A0A0R3PCP7</accession>
<dbReference type="WBParaSite" id="ACOC_0000162001-mRNA-1">
    <property type="protein sequence ID" value="ACOC_0000162001-mRNA-1"/>
    <property type="gene ID" value="ACOC_0000162001"/>
</dbReference>
<evidence type="ECO:0000313" key="5">
    <source>
        <dbReference type="WBParaSite" id="ACOC_0000162001-mRNA-1"/>
    </source>
</evidence>
<dbReference type="Gene3D" id="3.15.20.10">
    <property type="entry name" value="Bactericidal permeability-increasing protein, domain 2"/>
    <property type="match status" value="1"/>
</dbReference>
<dbReference type="OMA" id="FRIEPQH"/>
<keyword evidence="1" id="KW-0812">Transmembrane</keyword>
<dbReference type="STRING" id="334426.A0A0R3PCP7"/>
<dbReference type="SUPFAM" id="SSF55394">
    <property type="entry name" value="Bactericidal permeability-increasing protein, BPI"/>
    <property type="match status" value="1"/>
</dbReference>
<keyword evidence="4" id="KW-1185">Reference proteome</keyword>
<name>A0A0R3PCP7_ANGCS</name>
<dbReference type="PANTHER" id="PTHR10504">
    <property type="entry name" value="BACTERICIDAL PERMEABILITY-INCREASING BPI PROTEIN-RELATED"/>
    <property type="match status" value="1"/>
</dbReference>
<reference evidence="5" key="1">
    <citation type="submission" date="2017-02" db="UniProtKB">
        <authorList>
            <consortium name="WormBaseParasite"/>
        </authorList>
    </citation>
    <scope>IDENTIFICATION</scope>
</reference>
<dbReference type="EMBL" id="UYYA01000255">
    <property type="protein sequence ID" value="VDM53206.1"/>
    <property type="molecule type" value="Genomic_DNA"/>
</dbReference>
<dbReference type="InterPro" id="IPR001124">
    <property type="entry name" value="Lipid-bd_serum_glycop_C"/>
</dbReference>
<dbReference type="InterPro" id="IPR032942">
    <property type="entry name" value="BPI/LBP/Plunc"/>
</dbReference>
<dbReference type="AlphaFoldDB" id="A0A0R3PCP7"/>
<dbReference type="GO" id="GO:0008289">
    <property type="term" value="F:lipid binding"/>
    <property type="evidence" value="ECO:0007669"/>
    <property type="project" value="InterPro"/>
</dbReference>
<dbReference type="OrthoDB" id="5776980at2759"/>
<sequence>MPQILNNMHLPDVSVSLATISKIHINRVERPAIQAKFVRDKGKWNAKMMNILNVDTLYCYITFILNVIKLQMIGILLTDKVPNTFFSHIFANRMGIVHHRQPRVEISGKDGVRVELAGNVLIQFNGRDDLYNLIHANTKLHVTLKPTIRRSQLYGDVSLTHVDVRVFDLGVGGMLSKPIEKLVSFVVPRVLWPQVKKRIRFAFNKRGIQLPVVCGVTLDHLSLSYIDHAAVVNTDFTFDLPLFVHKFKLYLIKKAEMFNGLPTYVEI</sequence>
<evidence type="ECO:0000256" key="1">
    <source>
        <dbReference type="SAM" id="Phobius"/>
    </source>
</evidence>
<evidence type="ECO:0000313" key="3">
    <source>
        <dbReference type="EMBL" id="VDM53206.1"/>
    </source>
</evidence>
<organism evidence="5">
    <name type="scientific">Angiostrongylus costaricensis</name>
    <name type="common">Nematode worm</name>
    <dbReference type="NCBI Taxonomy" id="334426"/>
    <lineage>
        <taxon>Eukaryota</taxon>
        <taxon>Metazoa</taxon>
        <taxon>Ecdysozoa</taxon>
        <taxon>Nematoda</taxon>
        <taxon>Chromadorea</taxon>
        <taxon>Rhabditida</taxon>
        <taxon>Rhabditina</taxon>
        <taxon>Rhabditomorpha</taxon>
        <taxon>Strongyloidea</taxon>
        <taxon>Metastrongylidae</taxon>
        <taxon>Angiostrongylus</taxon>
    </lineage>
</organism>
<feature type="domain" description="Lipid-binding serum glycoprotein C-terminal" evidence="2">
    <location>
        <begin position="44"/>
        <end position="234"/>
    </location>
</feature>
<dbReference type="SMART" id="SM00329">
    <property type="entry name" value="BPI2"/>
    <property type="match status" value="1"/>
</dbReference>
<dbReference type="PANTHER" id="PTHR10504:SF136">
    <property type="entry name" value="NOSE RESISTANT TO FLUOXETINE PROTEIN 5"/>
    <property type="match status" value="1"/>
</dbReference>
<evidence type="ECO:0000259" key="2">
    <source>
        <dbReference type="SMART" id="SM00329"/>
    </source>
</evidence>
<evidence type="ECO:0000313" key="4">
    <source>
        <dbReference type="Proteomes" id="UP000267027"/>
    </source>
</evidence>
<feature type="transmembrane region" description="Helical" evidence="1">
    <location>
        <begin position="57"/>
        <end position="77"/>
    </location>
</feature>
<protein>
    <submittedName>
        <fullName evidence="5">BPI2 domain-containing protein</fullName>
    </submittedName>
</protein>